<comment type="caution">
    <text evidence="8">The sequence shown here is derived from an EMBL/GenBank/DDBJ whole genome shotgun (WGS) entry which is preliminary data.</text>
</comment>
<proteinExistence type="predicted"/>
<evidence type="ECO:0000256" key="4">
    <source>
        <dbReference type="ARBA" id="ARBA00023242"/>
    </source>
</evidence>
<dbReference type="OrthoDB" id="427368at2759"/>
<keyword evidence="3" id="KW-0677">Repeat</keyword>
<evidence type="ECO:0000256" key="2">
    <source>
        <dbReference type="ARBA" id="ARBA00022574"/>
    </source>
</evidence>
<evidence type="ECO:0000256" key="1">
    <source>
        <dbReference type="ARBA" id="ARBA00004123"/>
    </source>
</evidence>
<dbReference type="GO" id="GO:0006261">
    <property type="term" value="P:DNA-templated DNA replication"/>
    <property type="evidence" value="ECO:0007669"/>
    <property type="project" value="TreeGrafter"/>
</dbReference>
<dbReference type="InterPro" id="IPR022100">
    <property type="entry name" value="WDHD1/CFT4_beta-prop_2nd"/>
</dbReference>
<evidence type="ECO:0000259" key="7">
    <source>
        <dbReference type="Pfam" id="PF20946"/>
    </source>
</evidence>
<dbReference type="PANTHER" id="PTHR19932">
    <property type="entry name" value="WD REPEAT AND HMG-BOX DNA BINDING PROTEIN"/>
    <property type="match status" value="1"/>
</dbReference>
<dbReference type="Proteomes" id="UP000298061">
    <property type="component" value="Unassembled WGS sequence"/>
</dbReference>
<keyword evidence="9" id="KW-1185">Reference proteome</keyword>
<dbReference type="InterPro" id="IPR048591">
    <property type="entry name" value="WDHD1/CFT4_hel"/>
</dbReference>
<feature type="region of interest" description="Disordered" evidence="5">
    <location>
        <begin position="487"/>
        <end position="739"/>
    </location>
</feature>
<evidence type="ECO:0000313" key="9">
    <source>
        <dbReference type="Proteomes" id="UP000298061"/>
    </source>
</evidence>
<evidence type="ECO:0000259" key="6">
    <source>
        <dbReference type="Pfam" id="PF12341"/>
    </source>
</evidence>
<keyword evidence="4" id="KW-0539">Nucleus</keyword>
<gene>
    <name evidence="8" type="ORF">EWM64_g2161</name>
</gene>
<feature type="compositionally biased region" description="Basic residues" evidence="5">
    <location>
        <begin position="668"/>
        <end position="678"/>
    </location>
</feature>
<feature type="domain" description="WDHD1/CFT4 second beta-propeller" evidence="6">
    <location>
        <begin position="98"/>
        <end position="384"/>
    </location>
</feature>
<feature type="domain" description="WDHD1/CFT4 helical bundle" evidence="7">
    <location>
        <begin position="395"/>
        <end position="489"/>
    </location>
</feature>
<dbReference type="AlphaFoldDB" id="A0A4Z0A6G6"/>
<feature type="compositionally biased region" description="Basic and acidic residues" evidence="5">
    <location>
        <begin position="643"/>
        <end position="659"/>
    </location>
</feature>
<evidence type="ECO:0000313" key="8">
    <source>
        <dbReference type="EMBL" id="TFY81851.1"/>
    </source>
</evidence>
<dbReference type="GO" id="GO:0043596">
    <property type="term" value="C:nuclear replication fork"/>
    <property type="evidence" value="ECO:0007669"/>
    <property type="project" value="TreeGrafter"/>
</dbReference>
<sequence>MVTHTELPGLPTPASKTTRPVRRLATPTLFDDDNAGNKKIGKETEDVDMADKDLDPYTNDDWILDDLGGALQDEPEADRGVGDGFVKEMVSVTKAQPAFQPGSTPMQDKKRYLAYNMIGVIEVTNQDSHHIVNVEFHDHSTRKAYHFTDHNKYDLASLAHVKYTPYGNWATQGEWTYELDEGTKVLGVAAGGPPPTKSLRKLSDGDMQGNGNVIIATSDGELTFLSGTGIERCSVGLDGDFVSVVAGPEWAFVVSRDGATTMDGSQNLKGTLYDFEDLCVLQDRKLPIRKGQTLKWIGITEEGAPAVYDSAGVMYIMPRFRIPLRGTWMRALDTNKLERKKGKDESYWPVGLNGDQFMTIILKGRQEHPGFPRPLIQEVPLRLPFRRTDVKEAPLEEHLARESMHLQISRDALGDELVTDDIAKRELALDKELIQLIQNACKTDKLPRALDLTRMLHHTASFDMAMKVAGFYHLVGLQEKMHALKEDREDNDRLVGARDKRRQWRQDYDAVPSPHLPPADVGSSRSRALQDFGPPPAIHRPGLARATPSVMPRQSEFELGASGQDRFTPPAEGKRKRDNDDFQSRDSESPDGSKRRALETFPMETNVSLPKPKTNPFAKKPAATGNKDRNPFARNADGNQSLHKSESFFEKVDEAETGKGKSSTNGPQKKKAAPKSASKKKEKEKVDKTRQTTLFGLPAPEKPAKGRKKKTEDIESNSKSATPEVQTERAASESLAAPMEVDVEQDRAAPTSQSVTVVETQVEEIMETQVEESQETIVETQVEDAADEEKAGSPEPIDWPESPGLITENLPEVDVVAT</sequence>
<dbReference type="Pfam" id="PF12341">
    <property type="entry name" value="Mcl1_mid"/>
    <property type="match status" value="1"/>
</dbReference>
<dbReference type="PANTHER" id="PTHR19932:SF10">
    <property type="entry name" value="WD REPEAT AND HMG-BOX DNA-BINDING PROTEIN 1"/>
    <property type="match status" value="1"/>
</dbReference>
<feature type="region of interest" description="Disordered" evidence="5">
    <location>
        <begin position="1"/>
        <end position="44"/>
    </location>
</feature>
<feature type="compositionally biased region" description="Basic and acidic residues" evidence="5">
    <location>
        <begin position="679"/>
        <end position="690"/>
    </location>
</feature>
<protein>
    <submittedName>
        <fullName evidence="8">Uncharacterized protein</fullName>
    </submittedName>
</protein>
<dbReference type="Pfam" id="PF20946">
    <property type="entry name" value="Ctf4_C"/>
    <property type="match status" value="1"/>
</dbReference>
<reference evidence="8 9" key="1">
    <citation type="submission" date="2019-02" db="EMBL/GenBank/DDBJ databases">
        <title>Genome sequencing of the rare red list fungi Hericium alpestre (H. flagellum).</title>
        <authorList>
            <person name="Buettner E."/>
            <person name="Kellner H."/>
        </authorList>
    </citation>
    <scope>NUCLEOTIDE SEQUENCE [LARGE SCALE GENOMIC DNA]</scope>
    <source>
        <strain evidence="8 9">DSM 108284</strain>
    </source>
</reference>
<comment type="subcellular location">
    <subcellularLocation>
        <location evidence="1">Nucleus</location>
    </subcellularLocation>
</comment>
<name>A0A4Z0A6G6_9AGAM</name>
<dbReference type="GO" id="GO:0006281">
    <property type="term" value="P:DNA repair"/>
    <property type="evidence" value="ECO:0007669"/>
    <property type="project" value="TreeGrafter"/>
</dbReference>
<dbReference type="GO" id="GO:0003682">
    <property type="term" value="F:chromatin binding"/>
    <property type="evidence" value="ECO:0007669"/>
    <property type="project" value="TreeGrafter"/>
</dbReference>
<evidence type="ECO:0000256" key="3">
    <source>
        <dbReference type="ARBA" id="ARBA00022737"/>
    </source>
</evidence>
<dbReference type="EMBL" id="SFCI01000167">
    <property type="protein sequence ID" value="TFY81851.1"/>
    <property type="molecule type" value="Genomic_DNA"/>
</dbReference>
<evidence type="ECO:0000256" key="5">
    <source>
        <dbReference type="SAM" id="MobiDB-lite"/>
    </source>
</evidence>
<organism evidence="8 9">
    <name type="scientific">Hericium alpestre</name>
    <dbReference type="NCBI Taxonomy" id="135208"/>
    <lineage>
        <taxon>Eukaryota</taxon>
        <taxon>Fungi</taxon>
        <taxon>Dikarya</taxon>
        <taxon>Basidiomycota</taxon>
        <taxon>Agaricomycotina</taxon>
        <taxon>Agaricomycetes</taxon>
        <taxon>Russulales</taxon>
        <taxon>Hericiaceae</taxon>
        <taxon>Hericium</taxon>
    </lineage>
</organism>
<feature type="compositionally biased region" description="Basic and acidic residues" evidence="5">
    <location>
        <begin position="487"/>
        <end position="508"/>
    </location>
</feature>
<feature type="compositionally biased region" description="Basic and acidic residues" evidence="5">
    <location>
        <begin position="572"/>
        <end position="598"/>
    </location>
</feature>
<keyword evidence="2" id="KW-0853">WD repeat</keyword>
<dbReference type="GO" id="GO:0000278">
    <property type="term" value="P:mitotic cell cycle"/>
    <property type="evidence" value="ECO:0007669"/>
    <property type="project" value="TreeGrafter"/>
</dbReference>
<feature type="region of interest" description="Disordered" evidence="5">
    <location>
        <begin position="768"/>
        <end position="806"/>
    </location>
</feature>
<accession>A0A4Z0A6G6</accession>
<dbReference type="STRING" id="135208.A0A4Z0A6G6"/>